<evidence type="ECO:0000256" key="1">
    <source>
        <dbReference type="ARBA" id="ARBA00000707"/>
    </source>
</evidence>
<keyword evidence="10" id="KW-1185">Reference proteome</keyword>
<evidence type="ECO:0000313" key="9">
    <source>
        <dbReference type="EMBL" id="KYQ89626.1"/>
    </source>
</evidence>
<keyword evidence="4 6" id="KW-0378">Hydrolase</keyword>
<dbReference type="CDD" id="cd02657">
    <property type="entry name" value="Peptidase_C19A"/>
    <property type="match status" value="1"/>
</dbReference>
<dbReference type="PANTHER" id="PTHR43982:SF1">
    <property type="entry name" value="UBIQUITIN CARBOXYL-TERMINAL HYDROLASE 14"/>
    <property type="match status" value="1"/>
</dbReference>
<comment type="similarity">
    <text evidence="6">Belongs to the peptidase C19 family.</text>
</comment>
<dbReference type="CDD" id="cd16104">
    <property type="entry name" value="Ubl_USP14_like"/>
    <property type="match status" value="1"/>
</dbReference>
<dbReference type="SUPFAM" id="SSF54236">
    <property type="entry name" value="Ubiquitin-like"/>
    <property type="match status" value="1"/>
</dbReference>
<dbReference type="InParanoid" id="A0A151Z6N4"/>
<keyword evidence="3 6" id="KW-0833">Ubl conjugation pathway</keyword>
<feature type="domain" description="USP" evidence="8">
    <location>
        <begin position="102"/>
        <end position="474"/>
    </location>
</feature>
<dbReference type="InterPro" id="IPR029071">
    <property type="entry name" value="Ubiquitin-like_domsf"/>
</dbReference>
<dbReference type="GO" id="GO:0061136">
    <property type="term" value="P:regulation of proteasomal protein catabolic process"/>
    <property type="evidence" value="ECO:0007669"/>
    <property type="project" value="TreeGrafter"/>
</dbReference>
<proteinExistence type="inferred from homology"/>
<dbReference type="Proteomes" id="UP000076078">
    <property type="component" value="Unassembled WGS sequence"/>
</dbReference>
<comment type="catalytic activity">
    <reaction evidence="1 6">
        <text>Thiol-dependent hydrolysis of ester, thioester, amide, peptide and isopeptide bonds formed by the C-terminal Gly of ubiquitin (a 76-residue protein attached to proteins as an intracellular targeting signal).</text>
        <dbReference type="EC" id="3.4.19.12"/>
    </reaction>
</comment>
<reference evidence="9 10" key="1">
    <citation type="submission" date="2015-12" db="EMBL/GenBank/DDBJ databases">
        <title>Dictyostelia acquired genes for synthesis and detection of signals that induce cell-type specialization by lateral gene transfer from prokaryotes.</title>
        <authorList>
            <person name="Gloeckner G."/>
            <person name="Schaap P."/>
        </authorList>
    </citation>
    <scope>NUCLEOTIDE SEQUENCE [LARGE SCALE GENOMIC DNA]</scope>
    <source>
        <strain evidence="9 10">TK</strain>
    </source>
</reference>
<dbReference type="InterPro" id="IPR044635">
    <property type="entry name" value="UBP14-like"/>
</dbReference>
<dbReference type="InterPro" id="IPR038765">
    <property type="entry name" value="Papain-like_cys_pep_sf"/>
</dbReference>
<dbReference type="FunCoup" id="A0A151Z6N4">
    <property type="interactions" value="836"/>
</dbReference>
<evidence type="ECO:0000256" key="5">
    <source>
        <dbReference type="ARBA" id="ARBA00022807"/>
    </source>
</evidence>
<dbReference type="Pfam" id="PF00240">
    <property type="entry name" value="ubiquitin"/>
    <property type="match status" value="1"/>
</dbReference>
<dbReference type="GO" id="GO:0043161">
    <property type="term" value="P:proteasome-mediated ubiquitin-dependent protein catabolic process"/>
    <property type="evidence" value="ECO:0007669"/>
    <property type="project" value="InterPro"/>
</dbReference>
<dbReference type="InterPro" id="IPR000626">
    <property type="entry name" value="Ubiquitin-like_dom"/>
</dbReference>
<evidence type="ECO:0000256" key="2">
    <source>
        <dbReference type="ARBA" id="ARBA00022670"/>
    </source>
</evidence>
<dbReference type="OMA" id="FKSDAEY"/>
<dbReference type="SMART" id="SM00213">
    <property type="entry name" value="UBQ"/>
    <property type="match status" value="1"/>
</dbReference>
<dbReference type="OrthoDB" id="333239at2759"/>
<dbReference type="Gene3D" id="3.10.20.90">
    <property type="entry name" value="Phosphatidylinositol 3-kinase Catalytic Subunit, Chain A, domain 1"/>
    <property type="match status" value="1"/>
</dbReference>
<dbReference type="GO" id="GO:0070628">
    <property type="term" value="F:proteasome binding"/>
    <property type="evidence" value="ECO:0007669"/>
    <property type="project" value="TreeGrafter"/>
</dbReference>
<dbReference type="STRING" id="361077.A0A151Z6N4"/>
<keyword evidence="5 6" id="KW-0788">Thiol protease</keyword>
<keyword evidence="2 6" id="KW-0645">Protease</keyword>
<evidence type="ECO:0000313" key="10">
    <source>
        <dbReference type="Proteomes" id="UP000076078"/>
    </source>
</evidence>
<dbReference type="EMBL" id="LODT01000039">
    <property type="protein sequence ID" value="KYQ89626.1"/>
    <property type="molecule type" value="Genomic_DNA"/>
</dbReference>
<evidence type="ECO:0000256" key="4">
    <source>
        <dbReference type="ARBA" id="ARBA00022801"/>
    </source>
</evidence>
<dbReference type="PROSITE" id="PS00973">
    <property type="entry name" value="USP_2"/>
    <property type="match status" value="1"/>
</dbReference>
<feature type="domain" description="Ubiquitin-like" evidence="7">
    <location>
        <begin position="2"/>
        <end position="71"/>
    </location>
</feature>
<dbReference type="InterPro" id="IPR018200">
    <property type="entry name" value="USP_CS"/>
</dbReference>
<dbReference type="InterPro" id="IPR028889">
    <property type="entry name" value="USP"/>
</dbReference>
<dbReference type="PROSITE" id="PS50053">
    <property type="entry name" value="UBIQUITIN_2"/>
    <property type="match status" value="1"/>
</dbReference>
<dbReference type="EC" id="3.4.19.12" evidence="6"/>
<sequence length="497" mass="56444">MVKVTVKWNKEKYDVDIDTTQPPSVFKSQLFSLTFVPVDRQKIMGFKGGVLKDQADWNEVGLTEGKQLMLVGSAEELAKPTTAVKFLEDLPEDKQIASTLPAGLTNLGNTCYMNATLQCLKAVPELSKIIRTYKPSSMSSGDTALMKTSQHLFTELEHSNNPVTPLVFLSAFRQIYPQFQEKSQSGIYAQQDAEEAWSSLLSSYARELLRVEENGKSTGSPTEQLKRSAIGKLFGIEMQEKFICKDNPSEEPTIRSETVLKMNCNITIETSFLFEGLKKGLEEEISKRSESLGREAIYTKKSQVSVLPPYLTVQFVRFYWKEKEKSKAKIIRIVQFPFLLDLFEFCTPELKEKLAPNRKLLEDEENKKLERRKHMSLKDLDEEDKKQKAQTANQDIFVGDIKPNETGKYELIAVLTHAGRYAEAGHYVAWVKRAEDKWLKYDDQVVSECNNEDIKKLVGGGEWHVAYMCVYKSIPVPVQSDKITEETTSTTTTTTTN</sequence>
<dbReference type="Pfam" id="PF00443">
    <property type="entry name" value="UCH"/>
    <property type="match status" value="1"/>
</dbReference>
<dbReference type="PROSITE" id="PS50235">
    <property type="entry name" value="USP_3"/>
    <property type="match status" value="1"/>
</dbReference>
<evidence type="ECO:0000256" key="6">
    <source>
        <dbReference type="RuleBase" id="RU366025"/>
    </source>
</evidence>
<name>A0A151Z6N4_TIELA</name>
<dbReference type="Gene3D" id="3.90.70.10">
    <property type="entry name" value="Cysteine proteinases"/>
    <property type="match status" value="1"/>
</dbReference>
<evidence type="ECO:0000259" key="7">
    <source>
        <dbReference type="PROSITE" id="PS50053"/>
    </source>
</evidence>
<dbReference type="SUPFAM" id="SSF54001">
    <property type="entry name" value="Cysteine proteinases"/>
    <property type="match status" value="1"/>
</dbReference>
<protein>
    <recommendedName>
        <fullName evidence="6">Ubiquitin carboxyl-terminal hydrolase</fullName>
        <ecNumber evidence="6">3.4.19.12</ecNumber>
    </recommendedName>
</protein>
<evidence type="ECO:0000256" key="3">
    <source>
        <dbReference type="ARBA" id="ARBA00022786"/>
    </source>
</evidence>
<dbReference type="PANTHER" id="PTHR43982">
    <property type="entry name" value="UBIQUITIN CARBOXYL-TERMINAL HYDROLASE"/>
    <property type="match status" value="1"/>
</dbReference>
<organism evidence="9 10">
    <name type="scientific">Tieghemostelium lacteum</name>
    <name type="common">Slime mold</name>
    <name type="synonym">Dictyostelium lacteum</name>
    <dbReference type="NCBI Taxonomy" id="361077"/>
    <lineage>
        <taxon>Eukaryota</taxon>
        <taxon>Amoebozoa</taxon>
        <taxon>Evosea</taxon>
        <taxon>Eumycetozoa</taxon>
        <taxon>Dictyostelia</taxon>
        <taxon>Dictyosteliales</taxon>
        <taxon>Raperosteliaceae</taxon>
        <taxon>Tieghemostelium</taxon>
    </lineage>
</organism>
<evidence type="ECO:0000259" key="8">
    <source>
        <dbReference type="PROSITE" id="PS50235"/>
    </source>
</evidence>
<dbReference type="InterPro" id="IPR001394">
    <property type="entry name" value="Peptidase_C19_UCH"/>
</dbReference>
<dbReference type="GO" id="GO:0016579">
    <property type="term" value="P:protein deubiquitination"/>
    <property type="evidence" value="ECO:0007669"/>
    <property type="project" value="InterPro"/>
</dbReference>
<accession>A0A151Z6N4</accession>
<comment type="caution">
    <text evidence="9">The sequence shown here is derived from an EMBL/GenBank/DDBJ whole genome shotgun (WGS) entry which is preliminary data.</text>
</comment>
<dbReference type="GO" id="GO:0004843">
    <property type="term" value="F:cysteine-type deubiquitinase activity"/>
    <property type="evidence" value="ECO:0007669"/>
    <property type="project" value="UniProtKB-UniRule"/>
</dbReference>
<dbReference type="AlphaFoldDB" id="A0A151Z6N4"/>
<gene>
    <name evidence="9" type="ORF">DLAC_09590</name>
</gene>
<dbReference type="PROSITE" id="PS00972">
    <property type="entry name" value="USP_1"/>
    <property type="match status" value="1"/>
</dbReference>